<accession>A0A7Y0EJW3</accession>
<evidence type="ECO:0000313" key="2">
    <source>
        <dbReference type="EMBL" id="NMM64824.1"/>
    </source>
</evidence>
<protein>
    <submittedName>
        <fullName evidence="2">Uncharacterized protein</fullName>
    </submittedName>
</protein>
<evidence type="ECO:0000256" key="1">
    <source>
        <dbReference type="SAM" id="Coils"/>
    </source>
</evidence>
<name>A0A7Y0EJW3_9CLOT</name>
<feature type="coiled-coil region" evidence="1">
    <location>
        <begin position="19"/>
        <end position="46"/>
    </location>
</feature>
<reference evidence="2 3" key="2">
    <citation type="submission" date="2020-06" db="EMBL/GenBank/DDBJ databases">
        <title>Complete Genome Sequence of Clostridium muelleri sp. nov. P21T, an Acid-Alcohol Producing Acetogen Isolated from Old Hay.</title>
        <authorList>
            <person name="Duncan K.E."/>
            <person name="Tanner R.S."/>
        </authorList>
    </citation>
    <scope>NUCLEOTIDE SEQUENCE [LARGE SCALE GENOMIC DNA]</scope>
    <source>
        <strain evidence="2 3">P21</strain>
    </source>
</reference>
<dbReference type="EMBL" id="JABBNI010000058">
    <property type="protein sequence ID" value="NMM64824.1"/>
    <property type="molecule type" value="Genomic_DNA"/>
</dbReference>
<reference evidence="2 3" key="1">
    <citation type="submission" date="2020-04" db="EMBL/GenBank/DDBJ databases">
        <authorList>
            <person name="Doyle D.A."/>
        </authorList>
    </citation>
    <scope>NUCLEOTIDE SEQUENCE [LARGE SCALE GENOMIC DNA]</scope>
    <source>
        <strain evidence="2 3">P21</strain>
    </source>
</reference>
<proteinExistence type="predicted"/>
<dbReference type="Proteomes" id="UP000537131">
    <property type="component" value="Unassembled WGS sequence"/>
</dbReference>
<dbReference type="AlphaFoldDB" id="A0A7Y0EJW3"/>
<dbReference type="RefSeq" id="WP_169299418.1">
    <property type="nucleotide sequence ID" value="NZ_JABBNI010000058.1"/>
</dbReference>
<keyword evidence="3" id="KW-1185">Reference proteome</keyword>
<organism evidence="2 3">
    <name type="scientific">Clostridium muellerianum</name>
    <dbReference type="NCBI Taxonomy" id="2716538"/>
    <lineage>
        <taxon>Bacteria</taxon>
        <taxon>Bacillati</taxon>
        <taxon>Bacillota</taxon>
        <taxon>Clostridia</taxon>
        <taxon>Eubacteriales</taxon>
        <taxon>Clostridiaceae</taxon>
        <taxon>Clostridium</taxon>
    </lineage>
</organism>
<comment type="caution">
    <text evidence="2">The sequence shown here is derived from an EMBL/GenBank/DDBJ whole genome shotgun (WGS) entry which is preliminary data.</text>
</comment>
<keyword evidence="1" id="KW-0175">Coiled coil</keyword>
<sequence length="155" mass="18458">MAYSDFDFNDLMELASMSKKIFKDTIEASREKVKSLTNEAKGLTNQDKNTIMDDNNKRDNYSWVKENDLVENFSGNFEYSSEGNSNLECEIVHREKLELERKIEYERIKKVLSKKKLEEERVSIDLDFKEKNVVQAVVYSEIFGEPRAKRRRRRW</sequence>
<evidence type="ECO:0000313" key="3">
    <source>
        <dbReference type="Proteomes" id="UP000537131"/>
    </source>
</evidence>
<gene>
    <name evidence="2" type="ORF">HBE96_19670</name>
</gene>